<name>A0A8C3F6U6_CHRPI</name>
<keyword evidence="7 10" id="KW-0520">NAD</keyword>
<dbReference type="Proteomes" id="UP000694380">
    <property type="component" value="Unplaced"/>
</dbReference>
<evidence type="ECO:0000313" key="11">
    <source>
        <dbReference type="Ensembl" id="ENSCPBP00000004121.1"/>
    </source>
</evidence>
<keyword evidence="4" id="KW-0548">Nucleotidyltransferase</keyword>
<evidence type="ECO:0000256" key="3">
    <source>
        <dbReference type="ARBA" id="ARBA00022679"/>
    </source>
</evidence>
<dbReference type="AlphaFoldDB" id="A0A8C3F6U6"/>
<evidence type="ECO:0000256" key="2">
    <source>
        <dbReference type="ARBA" id="ARBA00022676"/>
    </source>
</evidence>
<reference evidence="11" key="2">
    <citation type="submission" date="2025-09" db="UniProtKB">
        <authorList>
            <consortium name="Ensembl"/>
        </authorList>
    </citation>
    <scope>IDENTIFICATION</scope>
</reference>
<evidence type="ECO:0000256" key="8">
    <source>
        <dbReference type="ARBA" id="ARBA00023157"/>
    </source>
</evidence>
<dbReference type="GO" id="GO:0003950">
    <property type="term" value="F:NAD+ poly-ADP-ribosyltransferase activity"/>
    <property type="evidence" value="ECO:0007669"/>
    <property type="project" value="TreeGrafter"/>
</dbReference>
<dbReference type="GO" id="GO:0044194">
    <property type="term" value="C:cytolytic granule"/>
    <property type="evidence" value="ECO:0007669"/>
    <property type="project" value="UniProtKB-ARBA"/>
</dbReference>
<accession>A0A8C3F6U6</accession>
<dbReference type="Gene3D" id="3.90.176.10">
    <property type="entry name" value="Toxin ADP-ribosyltransferase, Chain A, domain 1"/>
    <property type="match status" value="1"/>
</dbReference>
<keyword evidence="12" id="KW-1185">Reference proteome</keyword>
<evidence type="ECO:0000256" key="10">
    <source>
        <dbReference type="RuleBase" id="RU361228"/>
    </source>
</evidence>
<keyword evidence="2 10" id="KW-0328">Glycosyltransferase</keyword>
<keyword evidence="3 10" id="KW-0808">Transferase</keyword>
<dbReference type="PROSITE" id="PS51996">
    <property type="entry name" value="TR_MART"/>
    <property type="match status" value="1"/>
</dbReference>
<dbReference type="InterPro" id="IPR050999">
    <property type="entry name" value="ADP-ribosyltransferase_ARG"/>
</dbReference>
<dbReference type="GeneTree" id="ENSGT01030000234601"/>
<evidence type="ECO:0000256" key="5">
    <source>
        <dbReference type="ARBA" id="ARBA00022729"/>
    </source>
</evidence>
<dbReference type="Ensembl" id="ENSCPBT00000005023.1">
    <property type="protein sequence ID" value="ENSCPBP00000004121.1"/>
    <property type="gene ID" value="ENSCPBG00000003338.1"/>
</dbReference>
<dbReference type="OMA" id="FRIETCF"/>
<evidence type="ECO:0000256" key="4">
    <source>
        <dbReference type="ARBA" id="ARBA00022695"/>
    </source>
</evidence>
<dbReference type="InterPro" id="IPR000768">
    <property type="entry name" value="ART"/>
</dbReference>
<evidence type="ECO:0000256" key="7">
    <source>
        <dbReference type="ARBA" id="ARBA00023027"/>
    </source>
</evidence>
<organism evidence="11 12">
    <name type="scientific">Chrysemys picta bellii</name>
    <name type="common">Western painted turtle</name>
    <name type="synonym">Emys bellii</name>
    <dbReference type="NCBI Taxonomy" id="8478"/>
    <lineage>
        <taxon>Eukaryota</taxon>
        <taxon>Metazoa</taxon>
        <taxon>Chordata</taxon>
        <taxon>Craniata</taxon>
        <taxon>Vertebrata</taxon>
        <taxon>Euteleostomi</taxon>
        <taxon>Archelosauria</taxon>
        <taxon>Testudinata</taxon>
        <taxon>Testudines</taxon>
        <taxon>Cryptodira</taxon>
        <taxon>Durocryptodira</taxon>
        <taxon>Testudinoidea</taxon>
        <taxon>Emydidae</taxon>
        <taxon>Chrysemys</taxon>
    </lineage>
</organism>
<evidence type="ECO:0000313" key="12">
    <source>
        <dbReference type="Proteomes" id="UP000694380"/>
    </source>
</evidence>
<keyword evidence="5" id="KW-0732">Signal</keyword>
<dbReference type="PRINTS" id="PR00970">
    <property type="entry name" value="RIBTRNSFRASE"/>
</dbReference>
<keyword evidence="8" id="KW-1015">Disulfide bond</keyword>
<dbReference type="PANTHER" id="PTHR10339">
    <property type="entry name" value="ADP-RIBOSYLTRANSFERASE"/>
    <property type="match status" value="1"/>
</dbReference>
<sequence length="325" mass="37358">MGLPPSLLRCSLKATPVLDMAFNAFDDQYIGCTEVMENIIKSKLLRQEKLRHKVFSKRWEAAKKQWNNNKKNLSLPRGFKDENGIAILAYTSGGEIPLYQEFNKAVREAGKSRAYYLKHFPFKALHFYLTRALQLLKRDCAEMYEMEVYRGVRSLRYQPGKRGGMVRFGTFASSSLDRNVAHRFGSATFFTIRTCFGVPIADFSYIRDEEEVLIPVYERFRVCNFTQDKNSNLFVLHSTNRTFSRYNCVYIEGQSPLEGMGNLLLDSLAAFTAKASCFAVFTVRPSHVIVNSEPRLYVIWVADMSSCWDGFAELMFDATYLINLL</sequence>
<dbReference type="FunFam" id="3.90.176.10:FF:000001">
    <property type="entry name" value="NAD(P)(+)--arginine ADP-ribosyltransferase"/>
    <property type="match status" value="1"/>
</dbReference>
<comment type="similarity">
    <text evidence="1 10">Belongs to the Arg-specific ADP-ribosyltransferase family.</text>
</comment>
<dbReference type="GO" id="GO:0106274">
    <property type="term" value="F:NAD+-protein-arginine ADP-ribosyltransferase activity"/>
    <property type="evidence" value="ECO:0007669"/>
    <property type="project" value="UniProtKB-EC"/>
</dbReference>
<evidence type="ECO:0000256" key="9">
    <source>
        <dbReference type="ARBA" id="ARBA00047597"/>
    </source>
</evidence>
<dbReference type="PROSITE" id="PS01291">
    <property type="entry name" value="ART"/>
    <property type="match status" value="1"/>
</dbReference>
<dbReference type="PANTHER" id="PTHR10339:SF2">
    <property type="entry name" value="ECTO-ADP-RIBOSYLTRANSFERASE 5"/>
    <property type="match status" value="1"/>
</dbReference>
<keyword evidence="6 10" id="KW-0521">NADP</keyword>
<dbReference type="GO" id="GO:0016779">
    <property type="term" value="F:nucleotidyltransferase activity"/>
    <property type="evidence" value="ECO:0007669"/>
    <property type="project" value="UniProtKB-KW"/>
</dbReference>
<reference evidence="11" key="1">
    <citation type="submission" date="2025-08" db="UniProtKB">
        <authorList>
            <consortium name="Ensembl"/>
        </authorList>
    </citation>
    <scope>IDENTIFICATION</scope>
</reference>
<dbReference type="EC" id="2.4.2.31" evidence="10"/>
<proteinExistence type="inferred from homology"/>
<dbReference type="SUPFAM" id="SSF56399">
    <property type="entry name" value="ADP-ribosylation"/>
    <property type="match status" value="1"/>
</dbReference>
<dbReference type="Pfam" id="PF01129">
    <property type="entry name" value="ART"/>
    <property type="match status" value="1"/>
</dbReference>
<evidence type="ECO:0000256" key="6">
    <source>
        <dbReference type="ARBA" id="ARBA00022857"/>
    </source>
</evidence>
<protein>
    <recommendedName>
        <fullName evidence="10">NAD(P)(+)--arginine ADP-ribosyltransferase</fullName>
        <ecNumber evidence="10">2.4.2.31</ecNumber>
    </recommendedName>
    <alternativeName>
        <fullName evidence="10">Mono(ADP-ribosyl)transferase</fullName>
    </alternativeName>
</protein>
<comment type="catalytic activity">
    <reaction evidence="9 10">
        <text>L-arginyl-[protein] + NAD(+) = N(omega)-(ADP-D-ribosyl)-L-arginyl-[protein] + nicotinamide + H(+)</text>
        <dbReference type="Rhea" id="RHEA:19149"/>
        <dbReference type="Rhea" id="RHEA-COMP:10532"/>
        <dbReference type="Rhea" id="RHEA-COMP:15087"/>
        <dbReference type="ChEBI" id="CHEBI:15378"/>
        <dbReference type="ChEBI" id="CHEBI:17154"/>
        <dbReference type="ChEBI" id="CHEBI:29965"/>
        <dbReference type="ChEBI" id="CHEBI:57540"/>
        <dbReference type="ChEBI" id="CHEBI:142554"/>
        <dbReference type="EC" id="2.4.2.31"/>
    </reaction>
</comment>
<evidence type="ECO:0000256" key="1">
    <source>
        <dbReference type="ARBA" id="ARBA00009558"/>
    </source>
</evidence>